<reference evidence="2" key="1">
    <citation type="journal article" date="2023" name="Mol. Phylogenet. Evol.">
        <title>Genome-scale phylogeny and comparative genomics of the fungal order Sordariales.</title>
        <authorList>
            <person name="Hensen N."/>
            <person name="Bonometti L."/>
            <person name="Westerberg I."/>
            <person name="Brannstrom I.O."/>
            <person name="Guillou S."/>
            <person name="Cros-Aarteil S."/>
            <person name="Calhoun S."/>
            <person name="Haridas S."/>
            <person name="Kuo A."/>
            <person name="Mondo S."/>
            <person name="Pangilinan J."/>
            <person name="Riley R."/>
            <person name="LaButti K."/>
            <person name="Andreopoulos B."/>
            <person name="Lipzen A."/>
            <person name="Chen C."/>
            <person name="Yan M."/>
            <person name="Daum C."/>
            <person name="Ng V."/>
            <person name="Clum A."/>
            <person name="Steindorff A."/>
            <person name="Ohm R.A."/>
            <person name="Martin F."/>
            <person name="Silar P."/>
            <person name="Natvig D.O."/>
            <person name="Lalanne C."/>
            <person name="Gautier V."/>
            <person name="Ament-Velasquez S.L."/>
            <person name="Kruys A."/>
            <person name="Hutchinson M.I."/>
            <person name="Powell A.J."/>
            <person name="Barry K."/>
            <person name="Miller A.N."/>
            <person name="Grigoriev I.V."/>
            <person name="Debuchy R."/>
            <person name="Gladieux P."/>
            <person name="Hiltunen Thoren M."/>
            <person name="Johannesson H."/>
        </authorList>
    </citation>
    <scope>NUCLEOTIDE SEQUENCE</scope>
    <source>
        <strain evidence="2">CBS 232.78</strain>
    </source>
</reference>
<keyword evidence="1" id="KW-1133">Transmembrane helix</keyword>
<keyword evidence="1" id="KW-0472">Membrane</keyword>
<sequence>MPLQPIKIENKVLNLANIVSKVKPKVRKGFKSANNLTQSDVSGHFFHHLISGLFALNQPCQGMLIVGHVLWPDSQTRLDRLGGLPVPIHPKSFIWERCAIMVELRMQPESLVFPVELLRQRSCQAGLPSQRKYVYFVSMAAMLCAAALFSHFYTSNREINVSGLHLDAPNGDI</sequence>
<comment type="caution">
    <text evidence="2">The sequence shown here is derived from an EMBL/GenBank/DDBJ whole genome shotgun (WGS) entry which is preliminary data.</text>
</comment>
<keyword evidence="1" id="KW-0812">Transmembrane</keyword>
<dbReference type="EMBL" id="JAULSW010000008">
    <property type="protein sequence ID" value="KAK3371916.1"/>
    <property type="molecule type" value="Genomic_DNA"/>
</dbReference>
<protein>
    <submittedName>
        <fullName evidence="2">Uncharacterized protein</fullName>
    </submittedName>
</protein>
<evidence type="ECO:0000313" key="2">
    <source>
        <dbReference type="EMBL" id="KAK3371916.1"/>
    </source>
</evidence>
<evidence type="ECO:0000313" key="3">
    <source>
        <dbReference type="Proteomes" id="UP001285441"/>
    </source>
</evidence>
<organism evidence="2 3">
    <name type="scientific">Podospora didyma</name>
    <dbReference type="NCBI Taxonomy" id="330526"/>
    <lineage>
        <taxon>Eukaryota</taxon>
        <taxon>Fungi</taxon>
        <taxon>Dikarya</taxon>
        <taxon>Ascomycota</taxon>
        <taxon>Pezizomycotina</taxon>
        <taxon>Sordariomycetes</taxon>
        <taxon>Sordariomycetidae</taxon>
        <taxon>Sordariales</taxon>
        <taxon>Podosporaceae</taxon>
        <taxon>Podospora</taxon>
    </lineage>
</organism>
<accession>A0AAE0K8A7</accession>
<keyword evidence="3" id="KW-1185">Reference proteome</keyword>
<dbReference type="AlphaFoldDB" id="A0AAE0K8A7"/>
<feature type="transmembrane region" description="Helical" evidence="1">
    <location>
        <begin position="133"/>
        <end position="153"/>
    </location>
</feature>
<proteinExistence type="predicted"/>
<gene>
    <name evidence="2" type="ORF">B0H63DRAFT_483251</name>
</gene>
<reference evidence="2" key="2">
    <citation type="submission" date="2023-06" db="EMBL/GenBank/DDBJ databases">
        <authorList>
            <consortium name="Lawrence Berkeley National Laboratory"/>
            <person name="Haridas S."/>
            <person name="Hensen N."/>
            <person name="Bonometti L."/>
            <person name="Westerberg I."/>
            <person name="Brannstrom I.O."/>
            <person name="Guillou S."/>
            <person name="Cros-Aarteil S."/>
            <person name="Calhoun S."/>
            <person name="Kuo A."/>
            <person name="Mondo S."/>
            <person name="Pangilinan J."/>
            <person name="Riley R."/>
            <person name="LaButti K."/>
            <person name="Andreopoulos B."/>
            <person name="Lipzen A."/>
            <person name="Chen C."/>
            <person name="Yanf M."/>
            <person name="Daum C."/>
            <person name="Ng V."/>
            <person name="Clum A."/>
            <person name="Steindorff A."/>
            <person name="Ohm R."/>
            <person name="Martin F."/>
            <person name="Silar P."/>
            <person name="Natvig D."/>
            <person name="Lalanne C."/>
            <person name="Gautier V."/>
            <person name="Ament-velasquez S.L."/>
            <person name="Kruys A."/>
            <person name="Hutchinson M.I."/>
            <person name="Powell A.J."/>
            <person name="Barry K."/>
            <person name="Miller A.N."/>
            <person name="Grigoriev I.V."/>
            <person name="Debuchy R."/>
            <person name="Gladieux P."/>
            <person name="Thoren M.H."/>
            <person name="Johannesson H."/>
        </authorList>
    </citation>
    <scope>NUCLEOTIDE SEQUENCE</scope>
    <source>
        <strain evidence="2">CBS 232.78</strain>
    </source>
</reference>
<dbReference type="Proteomes" id="UP001285441">
    <property type="component" value="Unassembled WGS sequence"/>
</dbReference>
<evidence type="ECO:0000256" key="1">
    <source>
        <dbReference type="SAM" id="Phobius"/>
    </source>
</evidence>
<name>A0AAE0K8A7_9PEZI</name>